<dbReference type="EMBL" id="VWLB01000061">
    <property type="protein sequence ID" value="KAA3922736.1"/>
    <property type="molecule type" value="Genomic_DNA"/>
</dbReference>
<organism evidence="1 2">
    <name type="scientific">Bacteroides ovatus</name>
    <dbReference type="NCBI Taxonomy" id="28116"/>
    <lineage>
        <taxon>Bacteria</taxon>
        <taxon>Pseudomonadati</taxon>
        <taxon>Bacteroidota</taxon>
        <taxon>Bacteroidia</taxon>
        <taxon>Bacteroidales</taxon>
        <taxon>Bacteroidaceae</taxon>
        <taxon>Bacteroides</taxon>
    </lineage>
</organism>
<accession>A0A9P3ZTV1</accession>
<dbReference type="SUPFAM" id="SSF48452">
    <property type="entry name" value="TPR-like"/>
    <property type="match status" value="1"/>
</dbReference>
<dbReference type="AlphaFoldDB" id="A0A9P3ZTV1"/>
<dbReference type="Proteomes" id="UP000365824">
    <property type="component" value="Unassembled WGS sequence"/>
</dbReference>
<sequence length="37" mass="4252">FPPSEYIRNAANVNAAVSKLGGADNYQTKVWWQRRDK</sequence>
<dbReference type="Pfam" id="PF12741">
    <property type="entry name" value="SusD-like"/>
    <property type="match status" value="1"/>
</dbReference>
<dbReference type="InterPro" id="IPR024302">
    <property type="entry name" value="SusD-like"/>
</dbReference>
<dbReference type="Gene3D" id="1.25.40.390">
    <property type="match status" value="1"/>
</dbReference>
<dbReference type="InterPro" id="IPR011990">
    <property type="entry name" value="TPR-like_helical_dom_sf"/>
</dbReference>
<feature type="non-terminal residue" evidence="1">
    <location>
        <position position="1"/>
    </location>
</feature>
<protein>
    <submittedName>
        <fullName evidence="1">SusD/RagB family nutrient-binding outer membrane lipoprotein</fullName>
    </submittedName>
</protein>
<name>A0A9P3ZTV1_BACOV</name>
<gene>
    <name evidence="1" type="ORF">F3F25_25545</name>
</gene>
<comment type="caution">
    <text evidence="1">The sequence shown here is derived from an EMBL/GenBank/DDBJ whole genome shotgun (WGS) entry which is preliminary data.</text>
</comment>
<reference evidence="1 2" key="1">
    <citation type="journal article" date="2019" name="Nat. Med.">
        <title>A library of human gut bacterial isolates paired with longitudinal multiomics data enables mechanistic microbiome research.</title>
        <authorList>
            <person name="Poyet M."/>
            <person name="Groussin M."/>
            <person name="Gibbons S.M."/>
            <person name="Avila-Pacheco J."/>
            <person name="Jiang X."/>
            <person name="Kearney S.M."/>
            <person name="Perrotta A.R."/>
            <person name="Berdy B."/>
            <person name="Zhao S."/>
            <person name="Lieberman T.D."/>
            <person name="Swanson P.K."/>
            <person name="Smith M."/>
            <person name="Roesemann S."/>
            <person name="Alexander J.E."/>
            <person name="Rich S.A."/>
            <person name="Livny J."/>
            <person name="Vlamakis H."/>
            <person name="Clish C."/>
            <person name="Bullock K."/>
            <person name="Deik A."/>
            <person name="Scott J."/>
            <person name="Pierce K.A."/>
            <person name="Xavier R.J."/>
            <person name="Alm E.J."/>
        </authorList>
    </citation>
    <scope>NUCLEOTIDE SEQUENCE [LARGE SCALE GENOMIC DNA]</scope>
    <source>
        <strain evidence="1 2">BIOML-A160</strain>
    </source>
</reference>
<evidence type="ECO:0000313" key="2">
    <source>
        <dbReference type="Proteomes" id="UP000365824"/>
    </source>
</evidence>
<proteinExistence type="predicted"/>
<evidence type="ECO:0000313" key="1">
    <source>
        <dbReference type="EMBL" id="KAA3922736.1"/>
    </source>
</evidence>
<keyword evidence="1" id="KW-0449">Lipoprotein</keyword>